<dbReference type="GeneID" id="5483261"/>
<dbReference type="KEGG" id="ssl:SS1G_12282"/>
<accession>A7F2Y4</accession>
<dbReference type="InParanoid" id="A7F2Y4"/>
<reference evidence="2" key="1">
    <citation type="journal article" date="2011" name="PLoS Genet.">
        <title>Genomic analysis of the necrotrophic fungal pathogens Sclerotinia sclerotiorum and Botrytis cinerea.</title>
        <authorList>
            <person name="Amselem J."/>
            <person name="Cuomo C.A."/>
            <person name="van Kan J.A."/>
            <person name="Viaud M."/>
            <person name="Benito E.P."/>
            <person name="Couloux A."/>
            <person name="Coutinho P.M."/>
            <person name="de Vries R.P."/>
            <person name="Dyer P.S."/>
            <person name="Fillinger S."/>
            <person name="Fournier E."/>
            <person name="Gout L."/>
            <person name="Hahn M."/>
            <person name="Kohn L."/>
            <person name="Lapalu N."/>
            <person name="Plummer K.M."/>
            <person name="Pradier J.M."/>
            <person name="Quevillon E."/>
            <person name="Sharon A."/>
            <person name="Simon A."/>
            <person name="ten Have A."/>
            <person name="Tudzynski B."/>
            <person name="Tudzynski P."/>
            <person name="Wincker P."/>
            <person name="Andrew M."/>
            <person name="Anthouard V."/>
            <person name="Beever R.E."/>
            <person name="Beffa R."/>
            <person name="Benoit I."/>
            <person name="Bouzid O."/>
            <person name="Brault B."/>
            <person name="Chen Z."/>
            <person name="Choquer M."/>
            <person name="Collemare J."/>
            <person name="Cotton P."/>
            <person name="Danchin E.G."/>
            <person name="Da Silva C."/>
            <person name="Gautier A."/>
            <person name="Giraud C."/>
            <person name="Giraud T."/>
            <person name="Gonzalez C."/>
            <person name="Grossetete S."/>
            <person name="Guldener U."/>
            <person name="Henrissat B."/>
            <person name="Howlett B.J."/>
            <person name="Kodira C."/>
            <person name="Kretschmer M."/>
            <person name="Lappartient A."/>
            <person name="Leroch M."/>
            <person name="Levis C."/>
            <person name="Mauceli E."/>
            <person name="Neuveglise C."/>
            <person name="Oeser B."/>
            <person name="Pearson M."/>
            <person name="Poulain J."/>
            <person name="Poussereau N."/>
            <person name="Quesneville H."/>
            <person name="Rascle C."/>
            <person name="Schumacher J."/>
            <person name="Segurens B."/>
            <person name="Sexton A."/>
            <person name="Silva E."/>
            <person name="Sirven C."/>
            <person name="Soanes D.M."/>
            <person name="Talbot N.J."/>
            <person name="Templeton M."/>
            <person name="Yandava C."/>
            <person name="Yarden O."/>
            <person name="Zeng Q."/>
            <person name="Rollins J.A."/>
            <person name="Lebrun M.H."/>
            <person name="Dickman M."/>
        </authorList>
    </citation>
    <scope>NUCLEOTIDE SEQUENCE [LARGE SCALE GENOMIC DNA]</scope>
    <source>
        <strain evidence="2">ATCC 18683 / 1980 / Ss-1</strain>
    </source>
</reference>
<protein>
    <submittedName>
        <fullName evidence="1">Uncharacterized protein</fullName>
    </submittedName>
</protein>
<proteinExistence type="predicted"/>
<name>A7F2Y4_SCLS1</name>
<dbReference type="RefSeq" id="XP_001587252.1">
    <property type="nucleotide sequence ID" value="XM_001587202.1"/>
</dbReference>
<organism evidence="1 2">
    <name type="scientific">Sclerotinia sclerotiorum (strain ATCC 18683 / 1980 / Ss-1)</name>
    <name type="common">White mold</name>
    <name type="synonym">Whetzelinia sclerotiorum</name>
    <dbReference type="NCBI Taxonomy" id="665079"/>
    <lineage>
        <taxon>Eukaryota</taxon>
        <taxon>Fungi</taxon>
        <taxon>Dikarya</taxon>
        <taxon>Ascomycota</taxon>
        <taxon>Pezizomycotina</taxon>
        <taxon>Leotiomycetes</taxon>
        <taxon>Helotiales</taxon>
        <taxon>Sclerotiniaceae</taxon>
        <taxon>Sclerotinia</taxon>
    </lineage>
</organism>
<evidence type="ECO:0000313" key="2">
    <source>
        <dbReference type="Proteomes" id="UP000001312"/>
    </source>
</evidence>
<dbReference type="EMBL" id="CH476639">
    <property type="protein sequence ID" value="EDN96076.1"/>
    <property type="molecule type" value="Genomic_DNA"/>
</dbReference>
<evidence type="ECO:0000313" key="1">
    <source>
        <dbReference type="EMBL" id="EDN96076.1"/>
    </source>
</evidence>
<gene>
    <name evidence="1" type="ORF">SS1G_12282</name>
</gene>
<dbReference type="Proteomes" id="UP000001312">
    <property type="component" value="Unassembled WGS sequence"/>
</dbReference>
<keyword evidence="2" id="KW-1185">Reference proteome</keyword>
<dbReference type="HOGENOM" id="CLU_1595548_0_0_1"/>
<sequence length="167" mass="18200">MIKYGGYGKCSVWTYGSLGSLGSLRSLSGCKVDEVDEVDVDVRRMASQSSLGKNEVCCGCMWMFWMFVDESGCRMVGWIGEGEGEGCDCEDEPIEKGLGGMGGDMGYTGQEKEIMYEVAMSLKYSSRSTGIGRLDNLCAQYADSDAESHMGLGLTQFKMDSVQDRLS</sequence>
<dbReference type="AlphaFoldDB" id="A7F2Y4"/>